<organism evidence="1 2">
    <name type="scientific">Trifolium medium</name>
    <dbReference type="NCBI Taxonomy" id="97028"/>
    <lineage>
        <taxon>Eukaryota</taxon>
        <taxon>Viridiplantae</taxon>
        <taxon>Streptophyta</taxon>
        <taxon>Embryophyta</taxon>
        <taxon>Tracheophyta</taxon>
        <taxon>Spermatophyta</taxon>
        <taxon>Magnoliopsida</taxon>
        <taxon>eudicotyledons</taxon>
        <taxon>Gunneridae</taxon>
        <taxon>Pentapetalae</taxon>
        <taxon>rosids</taxon>
        <taxon>fabids</taxon>
        <taxon>Fabales</taxon>
        <taxon>Fabaceae</taxon>
        <taxon>Papilionoideae</taxon>
        <taxon>50 kb inversion clade</taxon>
        <taxon>NPAAA clade</taxon>
        <taxon>Hologalegina</taxon>
        <taxon>IRL clade</taxon>
        <taxon>Trifolieae</taxon>
        <taxon>Trifolium</taxon>
    </lineage>
</organism>
<name>A0A392MT85_9FABA</name>
<sequence length="100" mass="11699">DLMQKPMHLSYTFNSLGYESQVDFWNQMKTCMYSVRSSYHLAMTNLVDSEHLKASGNWMIIWQLANQSHEDSQVVGWPFRRLYEGSSKLYSFSMTGQMQG</sequence>
<feature type="non-terminal residue" evidence="1">
    <location>
        <position position="1"/>
    </location>
</feature>
<reference evidence="1 2" key="1">
    <citation type="journal article" date="2018" name="Front. Plant Sci.">
        <title>Red Clover (Trifolium pratense) and Zigzag Clover (T. medium) - A Picture of Genomic Similarities and Differences.</title>
        <authorList>
            <person name="Dluhosova J."/>
            <person name="Istvanek J."/>
            <person name="Nedelnik J."/>
            <person name="Repkova J."/>
        </authorList>
    </citation>
    <scope>NUCLEOTIDE SEQUENCE [LARGE SCALE GENOMIC DNA]</scope>
    <source>
        <strain evidence="2">cv. 10/8</strain>
        <tissue evidence="1">Leaf</tissue>
    </source>
</reference>
<dbReference type="AlphaFoldDB" id="A0A392MT85"/>
<gene>
    <name evidence="1" type="ORF">A2U01_0011688</name>
</gene>
<dbReference type="EMBL" id="LXQA010019012">
    <property type="protein sequence ID" value="MCH90766.1"/>
    <property type="molecule type" value="Genomic_DNA"/>
</dbReference>
<accession>A0A392MT85</accession>
<protein>
    <submittedName>
        <fullName evidence="1">Uncharacterized protein</fullName>
    </submittedName>
</protein>
<evidence type="ECO:0000313" key="1">
    <source>
        <dbReference type="EMBL" id="MCH90766.1"/>
    </source>
</evidence>
<comment type="caution">
    <text evidence="1">The sequence shown here is derived from an EMBL/GenBank/DDBJ whole genome shotgun (WGS) entry which is preliminary data.</text>
</comment>
<evidence type="ECO:0000313" key="2">
    <source>
        <dbReference type="Proteomes" id="UP000265520"/>
    </source>
</evidence>
<dbReference type="Proteomes" id="UP000265520">
    <property type="component" value="Unassembled WGS sequence"/>
</dbReference>
<keyword evidence="2" id="KW-1185">Reference proteome</keyword>
<proteinExistence type="predicted"/>